<evidence type="ECO:0000313" key="1">
    <source>
        <dbReference type="Proteomes" id="UP000504637"/>
    </source>
</evidence>
<reference evidence="2" key="2">
    <citation type="submission" date="2020-04" db="EMBL/GenBank/DDBJ databases">
        <authorList>
            <consortium name="NCBI Genome Project"/>
        </authorList>
    </citation>
    <scope>NUCLEOTIDE SEQUENCE</scope>
    <source>
        <strain evidence="2">CBS 342.82</strain>
    </source>
</reference>
<dbReference type="Proteomes" id="UP000504637">
    <property type="component" value="Unplaced"/>
</dbReference>
<keyword evidence="1" id="KW-1185">Reference proteome</keyword>
<dbReference type="GeneID" id="54357654"/>
<reference evidence="2" key="3">
    <citation type="submission" date="2025-08" db="UniProtKB">
        <authorList>
            <consortium name="RefSeq"/>
        </authorList>
    </citation>
    <scope>IDENTIFICATION</scope>
    <source>
        <strain evidence="2">CBS 342.82</strain>
    </source>
</reference>
<proteinExistence type="predicted"/>
<dbReference type="AlphaFoldDB" id="A0A6J3M2K6"/>
<gene>
    <name evidence="2" type="ORF">K489DRAFT_237108</name>
</gene>
<sequence>MPILLSEQLRNGKPRCPSKTAYRGRFGGGAWVGFARMRICGQHLRRRRIAGELPPGREHISRTRYPWAPRGPSAGYSWVVQGHSRVRHRSEGSPVAVRWQLAGGFLCLWGLAVAIGRGSRGGRNRRQSRAKCARHLGGWNPLYGGTLGFRATGSLGDYLMSSKQ</sequence>
<reference evidence="2" key="1">
    <citation type="submission" date="2020-01" db="EMBL/GenBank/DDBJ databases">
        <authorList>
            <consortium name="DOE Joint Genome Institute"/>
            <person name="Haridas S."/>
            <person name="Albert R."/>
            <person name="Binder M."/>
            <person name="Bloem J."/>
            <person name="Labutti K."/>
            <person name="Salamov A."/>
            <person name="Andreopoulos B."/>
            <person name="Baker S.E."/>
            <person name="Barry K."/>
            <person name="Bills G."/>
            <person name="Bluhm B.H."/>
            <person name="Cannon C."/>
            <person name="Castanera R."/>
            <person name="Culley D.E."/>
            <person name="Daum C."/>
            <person name="Ezra D."/>
            <person name="Gonzalez J.B."/>
            <person name="Henrissat B."/>
            <person name="Kuo A."/>
            <person name="Liang C."/>
            <person name="Lipzen A."/>
            <person name="Lutzoni F."/>
            <person name="Magnuson J."/>
            <person name="Mondo S."/>
            <person name="Nolan M."/>
            <person name="Ohm R."/>
            <person name="Pangilinan J."/>
            <person name="Park H.-J."/>
            <person name="Ramirez L."/>
            <person name="Alfaro M."/>
            <person name="Sun H."/>
            <person name="Tritt A."/>
            <person name="Yoshinaga Y."/>
            <person name="Zwiers L.-H."/>
            <person name="Turgeon B.G."/>
            <person name="Goodwin S.B."/>
            <person name="Spatafora J.W."/>
            <person name="Crous P.W."/>
            <person name="Grigoriev I.V."/>
        </authorList>
    </citation>
    <scope>NUCLEOTIDE SEQUENCE</scope>
    <source>
        <strain evidence="2">CBS 342.82</strain>
    </source>
</reference>
<name>A0A6J3M2K6_9PEZI</name>
<dbReference type="RefSeq" id="XP_033459292.1">
    <property type="nucleotide sequence ID" value="XM_033599855.1"/>
</dbReference>
<accession>A0A6J3M2K6</accession>
<evidence type="ECO:0000313" key="2">
    <source>
        <dbReference type="RefSeq" id="XP_033459292.1"/>
    </source>
</evidence>
<organism evidence="2">
    <name type="scientific">Dissoconium aciculare CBS 342.82</name>
    <dbReference type="NCBI Taxonomy" id="1314786"/>
    <lineage>
        <taxon>Eukaryota</taxon>
        <taxon>Fungi</taxon>
        <taxon>Dikarya</taxon>
        <taxon>Ascomycota</taxon>
        <taxon>Pezizomycotina</taxon>
        <taxon>Dothideomycetes</taxon>
        <taxon>Dothideomycetidae</taxon>
        <taxon>Mycosphaerellales</taxon>
        <taxon>Dissoconiaceae</taxon>
        <taxon>Dissoconium</taxon>
    </lineage>
</organism>
<protein>
    <submittedName>
        <fullName evidence="2">Uncharacterized protein</fullName>
    </submittedName>
</protein>